<evidence type="ECO:0000313" key="1">
    <source>
        <dbReference type="EMBL" id="PAM73777.1"/>
    </source>
</evidence>
<comment type="caution">
    <text evidence="1">The sequence shown here is derived from an EMBL/GenBank/DDBJ whole genome shotgun (WGS) entry which is preliminary data.</text>
</comment>
<reference evidence="1 2" key="1">
    <citation type="submission" date="2017-06" db="EMBL/GenBank/DDBJ databases">
        <title>Genome sequencing and assembly of Stenotrophomonas maltophilia DF07.</title>
        <authorList>
            <person name="Iyer R."/>
        </authorList>
    </citation>
    <scope>NUCLEOTIDE SEQUENCE [LARGE SCALE GENOMIC DNA]</scope>
    <source>
        <strain evidence="1 2">DF07</strain>
    </source>
</reference>
<dbReference type="AlphaFoldDB" id="A0A270NP38"/>
<name>A0A270NP38_STEMA</name>
<gene>
    <name evidence="1" type="ORF">CEK00_04390</name>
</gene>
<organism evidence="1 2">
    <name type="scientific">Stenotrophomonas maltophilia</name>
    <name type="common">Pseudomonas maltophilia</name>
    <name type="synonym">Xanthomonas maltophilia</name>
    <dbReference type="NCBI Taxonomy" id="40324"/>
    <lineage>
        <taxon>Bacteria</taxon>
        <taxon>Pseudomonadati</taxon>
        <taxon>Pseudomonadota</taxon>
        <taxon>Gammaproteobacteria</taxon>
        <taxon>Lysobacterales</taxon>
        <taxon>Lysobacteraceae</taxon>
        <taxon>Stenotrophomonas</taxon>
        <taxon>Stenotrophomonas maltophilia group</taxon>
    </lineage>
</organism>
<accession>A0A270NP38</accession>
<sequence length="329" mass="37219">MEGFELLNQMDFHLGFHSAYPFWLGQRVNIYDPEQNQCLLGIIPEVKACLQTERFNAAICVNGLMLLNVRHLSQTAPDMGISGDFDQSAIWMDRHLDYANALQLCLESESIKHPDSYEVSATATRAKEICKVGFLDGRPVNVSFGTARTLTTVMHALSGWVAGGALAPSPLEAPGWRIPHEVVHVEAARFALQKFALIARNEHHVTWLSYLLKAKTAYADNDYRMSFVLSWFIIESSLRWHWMIENEKNVRSPETWKIIDDLCAGKLICDQHKRALTSLRTLRNELMHNPADTVCQPIQCYEAGQIACDLALLGTDVDLVTSWRTKVQF</sequence>
<dbReference type="EMBL" id="NJGC01000003">
    <property type="protein sequence ID" value="PAM73777.1"/>
    <property type="molecule type" value="Genomic_DNA"/>
</dbReference>
<dbReference type="Proteomes" id="UP000216433">
    <property type="component" value="Unassembled WGS sequence"/>
</dbReference>
<dbReference type="RefSeq" id="WP_069139303.1">
    <property type="nucleotide sequence ID" value="NZ_JABUNQ010000003.1"/>
</dbReference>
<evidence type="ECO:0000313" key="2">
    <source>
        <dbReference type="Proteomes" id="UP000216433"/>
    </source>
</evidence>
<proteinExistence type="predicted"/>
<protein>
    <recommendedName>
        <fullName evidence="3">Apea-like HEPN domain-containing protein</fullName>
    </recommendedName>
</protein>
<evidence type="ECO:0008006" key="3">
    <source>
        <dbReference type="Google" id="ProtNLM"/>
    </source>
</evidence>